<sequence length="233" mass="26553">MKESKLESFQSIYRRACERKGGERVLEAMLQAPLSKAQIEAIPDDRFLAAMTKKVFQSGFVWRVIEQKWPDFETVFFGFDIDKVLLMPDEMLEQKASDKRIVRNYKKVMTVRDNAMMIKDVALEHGSFGKFVAGFEKDNITELWAFLKKRGARLGGNTGPYMLRALGIDTFLFSRDVEDYLRKNEIIDGGLTSKKSLSAANAAFAQWHEESGRSLQEISAIVAYSWGTNNQVV</sequence>
<organism evidence="1 2">
    <name type="scientific">Alteromonas marina</name>
    <dbReference type="NCBI Taxonomy" id="203795"/>
    <lineage>
        <taxon>Bacteria</taxon>
        <taxon>Pseudomonadati</taxon>
        <taxon>Pseudomonadota</taxon>
        <taxon>Gammaproteobacteria</taxon>
        <taxon>Alteromonadales</taxon>
        <taxon>Alteromonadaceae</taxon>
        <taxon>Alteromonas/Salinimonas group</taxon>
        <taxon>Alteromonas</taxon>
    </lineage>
</organism>
<reference evidence="1 2" key="1">
    <citation type="submission" date="2014-12" db="EMBL/GenBank/DDBJ databases">
        <title>Genome sequencing of Alteromonas marina AD001.</title>
        <authorList>
            <person name="Adrian T.G.S."/>
            <person name="Chan K.G."/>
        </authorList>
    </citation>
    <scope>NUCLEOTIDE SEQUENCE [LARGE SCALE GENOMIC DNA]</scope>
    <source>
        <strain evidence="1 2">AD001</strain>
    </source>
</reference>
<dbReference type="OrthoDB" id="9795156at2"/>
<dbReference type="AlphaFoldDB" id="A0A0B3XZ49"/>
<name>A0A0B3XZ49_9ALTE</name>
<dbReference type="EMBL" id="JWLW01000010">
    <property type="protein sequence ID" value="KHT54992.1"/>
    <property type="molecule type" value="Genomic_DNA"/>
</dbReference>
<dbReference type="Pfam" id="PF03352">
    <property type="entry name" value="Adenine_glyco"/>
    <property type="match status" value="1"/>
</dbReference>
<protein>
    <submittedName>
        <fullName evidence="1">3-methyladenine DNA glycosylase</fullName>
    </submittedName>
</protein>
<dbReference type="GO" id="GO:0008725">
    <property type="term" value="F:DNA-3-methyladenine glycosylase activity"/>
    <property type="evidence" value="ECO:0007669"/>
    <property type="project" value="InterPro"/>
</dbReference>
<dbReference type="Gene3D" id="1.10.340.30">
    <property type="entry name" value="Hypothetical protein, domain 2"/>
    <property type="match status" value="1"/>
</dbReference>
<dbReference type="InterPro" id="IPR052891">
    <property type="entry name" value="DNA-3mA_glycosylase"/>
</dbReference>
<accession>A0A0B3XZ49</accession>
<evidence type="ECO:0000313" key="2">
    <source>
        <dbReference type="Proteomes" id="UP000031197"/>
    </source>
</evidence>
<comment type="caution">
    <text evidence="1">The sequence shown here is derived from an EMBL/GenBank/DDBJ whole genome shotgun (WGS) entry which is preliminary data.</text>
</comment>
<dbReference type="RefSeq" id="WP_039217897.1">
    <property type="nucleotide sequence ID" value="NZ_JWLW01000010.1"/>
</dbReference>
<dbReference type="SUPFAM" id="SSF48150">
    <property type="entry name" value="DNA-glycosylase"/>
    <property type="match status" value="1"/>
</dbReference>
<keyword evidence="2" id="KW-1185">Reference proteome</keyword>
<dbReference type="PANTHER" id="PTHR30037:SF3">
    <property type="entry name" value="BLR0857 PROTEIN"/>
    <property type="match status" value="1"/>
</dbReference>
<gene>
    <name evidence="1" type="ORF">RJ41_05280</name>
</gene>
<dbReference type="GO" id="GO:0006284">
    <property type="term" value="P:base-excision repair"/>
    <property type="evidence" value="ECO:0007669"/>
    <property type="project" value="InterPro"/>
</dbReference>
<dbReference type="InterPro" id="IPR011257">
    <property type="entry name" value="DNA_glycosylase"/>
</dbReference>
<evidence type="ECO:0000313" key="1">
    <source>
        <dbReference type="EMBL" id="KHT54992.1"/>
    </source>
</evidence>
<dbReference type="InterPro" id="IPR005019">
    <property type="entry name" value="Adenine_glyco"/>
</dbReference>
<dbReference type="PANTHER" id="PTHR30037">
    <property type="entry name" value="DNA-3-METHYLADENINE GLYCOSYLASE 1"/>
    <property type="match status" value="1"/>
</dbReference>
<proteinExistence type="predicted"/>
<dbReference type="Proteomes" id="UP000031197">
    <property type="component" value="Unassembled WGS sequence"/>
</dbReference>